<dbReference type="GO" id="GO:0006814">
    <property type="term" value="P:sodium ion transport"/>
    <property type="evidence" value="ECO:0007669"/>
    <property type="project" value="UniProtKB-UniRule"/>
</dbReference>
<dbReference type="Pfam" id="PF11973">
    <property type="entry name" value="NQRA_SLBB"/>
    <property type="match status" value="1"/>
</dbReference>
<comment type="subunit">
    <text evidence="8">Composed of six subunits; NqrA, NqrB, NqrC, NqrD, NqrE and NqrF.</text>
</comment>
<evidence type="ECO:0000256" key="7">
    <source>
        <dbReference type="ARBA" id="ARBA00023201"/>
    </source>
</evidence>
<evidence type="ECO:0000256" key="2">
    <source>
        <dbReference type="ARBA" id="ARBA00022967"/>
    </source>
</evidence>
<evidence type="ECO:0000259" key="9">
    <source>
        <dbReference type="Pfam" id="PF05896"/>
    </source>
</evidence>
<name>A0A6N6M9R1_9FLAO</name>
<dbReference type="Pfam" id="PF24836">
    <property type="entry name" value="NQRA_2nd"/>
    <property type="match status" value="1"/>
</dbReference>
<comment type="function">
    <text evidence="8">NQR complex catalyzes the reduction of ubiquinone-1 to ubiquinol by two successive reactions, coupled with the transport of Na(+) ions from the cytoplasm to the periplasm. NqrA to NqrE are probably involved in the second step, the conversion of ubisemiquinone to ubiquinol.</text>
</comment>
<feature type="domain" description="Na(+)-translocating NADH-quinone reductase subunit A C-terminal" evidence="10">
    <location>
        <begin position="261"/>
        <end position="311"/>
    </location>
</feature>
<accession>A0A6N6M9R1</accession>
<evidence type="ECO:0000259" key="11">
    <source>
        <dbReference type="Pfam" id="PF24836"/>
    </source>
</evidence>
<evidence type="ECO:0000256" key="3">
    <source>
        <dbReference type="ARBA" id="ARBA00023027"/>
    </source>
</evidence>
<dbReference type="InterPro" id="IPR008703">
    <property type="entry name" value="NqrA"/>
</dbReference>
<keyword evidence="3 8" id="KW-0520">NAD</keyword>
<feature type="domain" description="NqrA second alpha/beta" evidence="11">
    <location>
        <begin position="111"/>
        <end position="254"/>
    </location>
</feature>
<dbReference type="AlphaFoldDB" id="A0A6N6M9R1"/>
<dbReference type="HAMAP" id="MF_00425">
    <property type="entry name" value="NqrA"/>
    <property type="match status" value="1"/>
</dbReference>
<sequence length="448" mass="50246">MSKVYKVTKGLDIKLEGVADKVYESATPETYAIKPTDFHGIFPKLIHREGDEVKAGTPILYDKYNEHAKFASPVSGEIVEVKRGAKRKMLEVKILADKELKYEKGDPKDGSREEVIETMSNAGLWPFLKQRPYDVIADAEETPKSIHISAFDTAPLGADLDFCLHGREKDFQRGLDVLSKLTEGKVHLNVHRIKTTSEVFRNAKGVQINEFEGDHPSGLVGVQINKVDPINKGDVVWTIDAQRVAVIGRYFNEGIYDASIVVSLGGSRVEKPRYYKTLMGASIKDMVKDNLTESPENLRFISGNPLVGDAIEEDGYIGHYHNSICVLPEGDSPQFLGWIAPNFDKFSMSRTFFSWLQGGKRYDLNTNTNGEERAFVVTGQYDKVMPMDILPQQLIKSIIVEDVEQMELLGIYEVIPEDFALCEYVCTSKQDLQDIVRKGLDVAKEELG</sequence>
<evidence type="ECO:0000256" key="5">
    <source>
        <dbReference type="ARBA" id="ARBA00023065"/>
    </source>
</evidence>
<dbReference type="InterPro" id="IPR056147">
    <property type="entry name" value="NQRA_N"/>
</dbReference>
<evidence type="ECO:0000256" key="4">
    <source>
        <dbReference type="ARBA" id="ARBA00023053"/>
    </source>
</evidence>
<comment type="caution">
    <text evidence="12">The sequence shown here is derived from an EMBL/GenBank/DDBJ whole genome shotgun (WGS) entry which is preliminary data.</text>
</comment>
<evidence type="ECO:0000259" key="10">
    <source>
        <dbReference type="Pfam" id="PF11973"/>
    </source>
</evidence>
<dbReference type="InterPro" id="IPR022615">
    <property type="entry name" value="NqrA_C_domain"/>
</dbReference>
<evidence type="ECO:0000313" key="12">
    <source>
        <dbReference type="EMBL" id="KAB1065259.1"/>
    </source>
</evidence>
<dbReference type="EMBL" id="WACR01000003">
    <property type="protein sequence ID" value="KAB1065259.1"/>
    <property type="molecule type" value="Genomic_DNA"/>
</dbReference>
<keyword evidence="2 8" id="KW-1278">Translocase</keyword>
<evidence type="ECO:0000256" key="8">
    <source>
        <dbReference type="HAMAP-Rule" id="MF_00425"/>
    </source>
</evidence>
<gene>
    <name evidence="8" type="primary">nqrA</name>
    <name evidence="12" type="ORF">F3059_04710</name>
</gene>
<evidence type="ECO:0000313" key="13">
    <source>
        <dbReference type="Proteomes" id="UP000435357"/>
    </source>
</evidence>
<comment type="catalytic activity">
    <reaction evidence="8">
        <text>a ubiquinone + n Na(+)(in) + NADH + H(+) = a ubiquinol + n Na(+)(out) + NAD(+)</text>
        <dbReference type="Rhea" id="RHEA:47748"/>
        <dbReference type="Rhea" id="RHEA-COMP:9565"/>
        <dbReference type="Rhea" id="RHEA-COMP:9566"/>
        <dbReference type="ChEBI" id="CHEBI:15378"/>
        <dbReference type="ChEBI" id="CHEBI:16389"/>
        <dbReference type="ChEBI" id="CHEBI:17976"/>
        <dbReference type="ChEBI" id="CHEBI:29101"/>
        <dbReference type="ChEBI" id="CHEBI:57540"/>
        <dbReference type="ChEBI" id="CHEBI:57945"/>
        <dbReference type="EC" id="7.2.1.1"/>
    </reaction>
</comment>
<keyword evidence="4 8" id="KW-0915">Sodium</keyword>
<keyword evidence="5 8" id="KW-0406">Ion transport</keyword>
<dbReference type="NCBIfam" id="TIGR01936">
    <property type="entry name" value="nqrA"/>
    <property type="match status" value="1"/>
</dbReference>
<protein>
    <recommendedName>
        <fullName evidence="8">Na(+)-translocating NADH-quinone reductase subunit A</fullName>
        <shortName evidence="8">Na(+)-NQR subunit A</shortName>
        <shortName evidence="8">Na(+)-translocating NQR subunit A</shortName>
        <ecNumber evidence="8">7.2.1.1</ecNumber>
    </recommendedName>
    <alternativeName>
        <fullName evidence="8">NQR complex subunit A</fullName>
    </alternativeName>
    <alternativeName>
        <fullName evidence="8">NQR-1 subunit A</fullName>
    </alternativeName>
</protein>
<reference evidence="12 13" key="1">
    <citation type="submission" date="2019-09" db="EMBL/GenBank/DDBJ databases">
        <title>Genomes of Cryomorphaceae.</title>
        <authorList>
            <person name="Bowman J.P."/>
        </authorList>
    </citation>
    <scope>NUCLEOTIDE SEQUENCE [LARGE SCALE GENOMIC DNA]</scope>
    <source>
        <strain evidence="12 13">KCTC 52047</strain>
    </source>
</reference>
<dbReference type="NCBIfam" id="NF003761">
    <property type="entry name" value="PRK05352.1-4"/>
    <property type="match status" value="1"/>
</dbReference>
<organism evidence="12 13">
    <name type="scientific">Salibacter halophilus</name>
    <dbReference type="NCBI Taxonomy" id="1803916"/>
    <lineage>
        <taxon>Bacteria</taxon>
        <taxon>Pseudomonadati</taxon>
        <taxon>Bacteroidota</taxon>
        <taxon>Flavobacteriia</taxon>
        <taxon>Flavobacteriales</taxon>
        <taxon>Salibacteraceae</taxon>
        <taxon>Salibacter</taxon>
    </lineage>
</organism>
<dbReference type="EC" id="7.2.1.1" evidence="8"/>
<keyword evidence="13" id="KW-1185">Reference proteome</keyword>
<comment type="similarity">
    <text evidence="8">Belongs to the NqrA family.</text>
</comment>
<keyword evidence="1 8" id="KW-0813">Transport</keyword>
<dbReference type="OrthoDB" id="9774536at2"/>
<evidence type="ECO:0000256" key="6">
    <source>
        <dbReference type="ARBA" id="ARBA00023075"/>
    </source>
</evidence>
<feature type="domain" description="NqrA N-terminal barrel-sandwich hybrid" evidence="9">
    <location>
        <begin position="6"/>
        <end position="96"/>
    </location>
</feature>
<dbReference type="Pfam" id="PF05896">
    <property type="entry name" value="NQRA_N"/>
    <property type="match status" value="1"/>
</dbReference>
<dbReference type="PANTHER" id="PTHR37839">
    <property type="entry name" value="NA(+)-TRANSLOCATING NADH-QUINONE REDUCTASE SUBUNIT A"/>
    <property type="match status" value="1"/>
</dbReference>
<evidence type="ECO:0000256" key="1">
    <source>
        <dbReference type="ARBA" id="ARBA00022448"/>
    </source>
</evidence>
<keyword evidence="7 8" id="KW-0739">Sodium transport</keyword>
<keyword evidence="6 8" id="KW-0830">Ubiquinone</keyword>
<dbReference type="InterPro" id="IPR056148">
    <property type="entry name" value="NQRA_2nd"/>
</dbReference>
<dbReference type="PANTHER" id="PTHR37839:SF1">
    <property type="entry name" value="NA(+)-TRANSLOCATING NADH-QUINONE REDUCTASE SUBUNIT A"/>
    <property type="match status" value="1"/>
</dbReference>
<dbReference type="RefSeq" id="WP_151166969.1">
    <property type="nucleotide sequence ID" value="NZ_WACR01000003.1"/>
</dbReference>
<dbReference type="Proteomes" id="UP000435357">
    <property type="component" value="Unassembled WGS sequence"/>
</dbReference>
<dbReference type="GO" id="GO:0016655">
    <property type="term" value="F:oxidoreductase activity, acting on NAD(P)H, quinone or similar compound as acceptor"/>
    <property type="evidence" value="ECO:0007669"/>
    <property type="project" value="UniProtKB-UniRule"/>
</dbReference>
<proteinExistence type="inferred from homology"/>